<dbReference type="EMBL" id="CP086718">
    <property type="protein sequence ID" value="WOO83729.1"/>
    <property type="molecule type" value="Genomic_DNA"/>
</dbReference>
<dbReference type="Proteomes" id="UP000827549">
    <property type="component" value="Chromosome 5"/>
</dbReference>
<keyword evidence="1" id="KW-1133">Transmembrane helix</keyword>
<feature type="signal peptide" evidence="2">
    <location>
        <begin position="1"/>
        <end position="19"/>
    </location>
</feature>
<proteinExistence type="predicted"/>
<organism evidence="3 4">
    <name type="scientific">Vanrija pseudolonga</name>
    <dbReference type="NCBI Taxonomy" id="143232"/>
    <lineage>
        <taxon>Eukaryota</taxon>
        <taxon>Fungi</taxon>
        <taxon>Dikarya</taxon>
        <taxon>Basidiomycota</taxon>
        <taxon>Agaricomycotina</taxon>
        <taxon>Tremellomycetes</taxon>
        <taxon>Trichosporonales</taxon>
        <taxon>Trichosporonaceae</taxon>
        <taxon>Vanrija</taxon>
    </lineage>
</organism>
<evidence type="ECO:0000256" key="1">
    <source>
        <dbReference type="SAM" id="Phobius"/>
    </source>
</evidence>
<feature type="transmembrane region" description="Helical" evidence="1">
    <location>
        <begin position="81"/>
        <end position="102"/>
    </location>
</feature>
<feature type="transmembrane region" description="Helical" evidence="1">
    <location>
        <begin position="194"/>
        <end position="218"/>
    </location>
</feature>
<evidence type="ECO:0000313" key="4">
    <source>
        <dbReference type="Proteomes" id="UP000827549"/>
    </source>
</evidence>
<name>A0AAF1BNZ9_9TREE</name>
<keyword evidence="4" id="KW-1185">Reference proteome</keyword>
<dbReference type="GeneID" id="87810423"/>
<gene>
    <name evidence="3" type="ORF">LOC62_05G007250</name>
</gene>
<evidence type="ECO:0000313" key="3">
    <source>
        <dbReference type="EMBL" id="WOO83729.1"/>
    </source>
</evidence>
<dbReference type="RefSeq" id="XP_062629755.1">
    <property type="nucleotide sequence ID" value="XM_062773771.1"/>
</dbReference>
<keyword evidence="2" id="KW-0732">Signal</keyword>
<feature type="chain" id="PRO_5041988586" evidence="2">
    <location>
        <begin position="20"/>
        <end position="243"/>
    </location>
</feature>
<evidence type="ECO:0000256" key="2">
    <source>
        <dbReference type="SAM" id="SignalP"/>
    </source>
</evidence>
<reference evidence="3" key="1">
    <citation type="submission" date="2023-10" db="EMBL/GenBank/DDBJ databases">
        <authorList>
            <person name="Noh H."/>
        </authorList>
    </citation>
    <scope>NUCLEOTIDE SEQUENCE</scope>
    <source>
        <strain evidence="3">DUCC4014</strain>
    </source>
</reference>
<accession>A0AAF1BNZ9</accession>
<keyword evidence="1" id="KW-0472">Membrane</keyword>
<keyword evidence="1" id="KW-0812">Transmembrane</keyword>
<sequence>MRSPILALAAASVIVLVQAAPQLAASTSPALMTTTTRASSVTAAPPRSTTTVTRLALISGATYERRELRALDALRARQHGLLAAAIVPCLLLSLFVLPLVLVKVRTYRRATRDMLANAPPEDINRTWVRKSSMSSMATATAALATAPLLAKPVAAAPVATITATRTISPDMSEAFFSALYAPDRQAAQRVINSCTIAAPIGAGVPIVIMAGVVVHAYLEHRRALRLIESRKVEYWGVNTQMMT</sequence>
<dbReference type="AlphaFoldDB" id="A0AAF1BNZ9"/>
<protein>
    <submittedName>
        <fullName evidence="3">Uncharacterized protein</fullName>
    </submittedName>
</protein>